<gene>
    <name evidence="6" type="ORF">SAMN04489832_0144</name>
</gene>
<reference evidence="7" key="1">
    <citation type="submission" date="2016-12" db="EMBL/GenBank/DDBJ databases">
        <authorList>
            <person name="Varghese N."/>
            <person name="Submissions S."/>
        </authorList>
    </citation>
    <scope>NUCLEOTIDE SEQUENCE [LARGE SCALE GENOMIC DNA]</scope>
    <source>
        <strain evidence="7">DSM 45599</strain>
    </source>
</reference>
<protein>
    <submittedName>
        <fullName evidence="6">DNA-binding transcriptional regulator, AcrR family</fullName>
    </submittedName>
</protein>
<evidence type="ECO:0000256" key="2">
    <source>
        <dbReference type="ARBA" id="ARBA00023125"/>
    </source>
</evidence>
<feature type="DNA-binding region" description="H-T-H motif" evidence="4">
    <location>
        <begin position="44"/>
        <end position="63"/>
    </location>
</feature>
<dbReference type="EMBL" id="FSQT01000001">
    <property type="protein sequence ID" value="SIM47180.1"/>
    <property type="molecule type" value="Genomic_DNA"/>
</dbReference>
<evidence type="ECO:0000256" key="1">
    <source>
        <dbReference type="ARBA" id="ARBA00023015"/>
    </source>
</evidence>
<dbReference type="SUPFAM" id="SSF46689">
    <property type="entry name" value="Homeodomain-like"/>
    <property type="match status" value="1"/>
</dbReference>
<keyword evidence="7" id="KW-1185">Reference proteome</keyword>
<evidence type="ECO:0000256" key="4">
    <source>
        <dbReference type="PROSITE-ProRule" id="PRU00335"/>
    </source>
</evidence>
<dbReference type="RefSeq" id="WP_074307868.1">
    <property type="nucleotide sequence ID" value="NZ_FSQT01000001.1"/>
</dbReference>
<dbReference type="Proteomes" id="UP000185124">
    <property type="component" value="Unassembled WGS sequence"/>
</dbReference>
<evidence type="ECO:0000313" key="7">
    <source>
        <dbReference type="Proteomes" id="UP000185124"/>
    </source>
</evidence>
<dbReference type="InterPro" id="IPR001647">
    <property type="entry name" value="HTH_TetR"/>
</dbReference>
<evidence type="ECO:0000259" key="5">
    <source>
        <dbReference type="PROSITE" id="PS50977"/>
    </source>
</evidence>
<dbReference type="InterPro" id="IPR050109">
    <property type="entry name" value="HTH-type_TetR-like_transc_reg"/>
</dbReference>
<proteinExistence type="predicted"/>
<dbReference type="GO" id="GO:0000976">
    <property type="term" value="F:transcription cis-regulatory region binding"/>
    <property type="evidence" value="ECO:0007669"/>
    <property type="project" value="TreeGrafter"/>
</dbReference>
<name>A0A1N5TFI0_9ACTN</name>
<dbReference type="PANTHER" id="PTHR30055:SF234">
    <property type="entry name" value="HTH-TYPE TRANSCRIPTIONAL REGULATOR BETI"/>
    <property type="match status" value="1"/>
</dbReference>
<evidence type="ECO:0000256" key="3">
    <source>
        <dbReference type="ARBA" id="ARBA00023163"/>
    </source>
</evidence>
<keyword evidence="2 4" id="KW-0238">DNA-binding</keyword>
<keyword evidence="3" id="KW-0804">Transcription</keyword>
<dbReference type="InterPro" id="IPR009057">
    <property type="entry name" value="Homeodomain-like_sf"/>
</dbReference>
<organism evidence="6 7">
    <name type="scientific">Micromonospora cremea</name>
    <dbReference type="NCBI Taxonomy" id="709881"/>
    <lineage>
        <taxon>Bacteria</taxon>
        <taxon>Bacillati</taxon>
        <taxon>Actinomycetota</taxon>
        <taxon>Actinomycetes</taxon>
        <taxon>Micromonosporales</taxon>
        <taxon>Micromonosporaceae</taxon>
        <taxon>Micromonospora</taxon>
    </lineage>
</organism>
<dbReference type="PANTHER" id="PTHR30055">
    <property type="entry name" value="HTH-TYPE TRANSCRIPTIONAL REGULATOR RUTR"/>
    <property type="match status" value="1"/>
</dbReference>
<accession>A0A1N5TFI0</accession>
<dbReference type="PRINTS" id="PR00455">
    <property type="entry name" value="HTHTETR"/>
</dbReference>
<dbReference type="SUPFAM" id="SSF48498">
    <property type="entry name" value="Tetracyclin repressor-like, C-terminal domain"/>
    <property type="match status" value="1"/>
</dbReference>
<dbReference type="GO" id="GO:0003700">
    <property type="term" value="F:DNA-binding transcription factor activity"/>
    <property type="evidence" value="ECO:0007669"/>
    <property type="project" value="TreeGrafter"/>
</dbReference>
<dbReference type="InterPro" id="IPR036271">
    <property type="entry name" value="Tet_transcr_reg_TetR-rel_C_sf"/>
</dbReference>
<keyword evidence="1" id="KW-0805">Transcription regulation</keyword>
<dbReference type="PROSITE" id="PS50977">
    <property type="entry name" value="HTH_TETR_2"/>
    <property type="match status" value="1"/>
</dbReference>
<sequence>MAKRRDEASEGPRRELTFTERARRGQLIESTIELVADNGYAGTSLAGIAEHAGITKAAVLYHFPSKDALVRDAYGHVLGALVSEIAAVVGAAEVADGPAAYVRSMIGYLRDHPRHTRMIVEAMSHGDGDHASNARWGPLAEIITAAQSARGVRAGDARTIAIIVGGAIDAIVAERLHDPGYDTVTAAERLVQIVDVALAL</sequence>
<dbReference type="Gene3D" id="1.10.357.10">
    <property type="entry name" value="Tetracycline Repressor, domain 2"/>
    <property type="match status" value="1"/>
</dbReference>
<dbReference type="Pfam" id="PF00440">
    <property type="entry name" value="TetR_N"/>
    <property type="match status" value="1"/>
</dbReference>
<feature type="domain" description="HTH tetR-type" evidence="5">
    <location>
        <begin position="21"/>
        <end position="81"/>
    </location>
</feature>
<dbReference type="OrthoDB" id="9806334at2"/>
<evidence type="ECO:0000313" key="6">
    <source>
        <dbReference type="EMBL" id="SIM47180.1"/>
    </source>
</evidence>
<dbReference type="AlphaFoldDB" id="A0A1N5TFI0"/>